<sequence>MESSVLLLTQPHLWRPKYSFHSLCQNPLPSSQPSRSYTPKYRRWDSNAETIRSQRFGFNLRDKGNKEEEDDADGEEEEEEDYNYNGSKEKKKRRWWSDDYSEMEEGSGGILDEAIDSVWILKVFRSYGWAFPAIIVSLLLSTGAKAFLMALALPLCQSAFSLAFEKFGGGTQSRPKRKSRTRRRRKPFASTVDNVKMDEEQESSNKKMDYQSWVVGIDVSVDNSGQDASSLGGWDDLERIESARRQSRRKPMGKGKLSKRERKSDTPLLFSLDAEALSVSIRHRVYSKYKFMITAEICGLQFQDEDLGGSYKMPPHLWGMRSARNGLEPHQPIRSNVDKVN</sequence>
<name>A0A4Y1QL96_PRUDU</name>
<dbReference type="EMBL" id="AP019297">
    <property type="protein sequence ID" value="BBG92604.1"/>
    <property type="molecule type" value="Genomic_DNA"/>
</dbReference>
<gene>
    <name evidence="2" type="ORF">Prudu_000384</name>
</gene>
<reference evidence="2" key="1">
    <citation type="journal article" date="2019" name="Science">
        <title>Mutation of a bHLH transcription factor allowed almond domestication.</title>
        <authorList>
            <person name="Sanchez-Perez R."/>
            <person name="Pavan S."/>
            <person name="Mazzeo R."/>
            <person name="Moldovan C."/>
            <person name="Aiese Cigliano R."/>
            <person name="Del Cueto J."/>
            <person name="Ricciardi F."/>
            <person name="Lotti C."/>
            <person name="Ricciardi L."/>
            <person name="Dicenta F."/>
            <person name="Lopez-Marques R.L."/>
            <person name="Lindberg Moller B."/>
        </authorList>
    </citation>
    <scope>NUCLEOTIDE SEQUENCE</scope>
</reference>
<feature type="compositionally biased region" description="Acidic residues" evidence="1">
    <location>
        <begin position="67"/>
        <end position="82"/>
    </location>
</feature>
<dbReference type="PANTHER" id="PTHR35719:SF2">
    <property type="entry name" value="ABC TRANSMEMBRANE TYPE-1 DOMAIN-CONTAINING PROTEIN"/>
    <property type="match status" value="1"/>
</dbReference>
<protein>
    <submittedName>
        <fullName evidence="2">Uncharacterized protein</fullName>
    </submittedName>
</protein>
<feature type="compositionally biased region" description="Basic and acidic residues" evidence="1">
    <location>
        <begin position="195"/>
        <end position="204"/>
    </location>
</feature>
<feature type="region of interest" description="Disordered" evidence="1">
    <location>
        <begin position="242"/>
        <end position="263"/>
    </location>
</feature>
<feature type="region of interest" description="Disordered" evidence="1">
    <location>
        <begin position="169"/>
        <end position="204"/>
    </location>
</feature>
<feature type="compositionally biased region" description="Basic residues" evidence="1">
    <location>
        <begin position="245"/>
        <end position="261"/>
    </location>
</feature>
<evidence type="ECO:0000256" key="1">
    <source>
        <dbReference type="SAM" id="MobiDB-lite"/>
    </source>
</evidence>
<evidence type="ECO:0000313" key="2">
    <source>
        <dbReference type="EMBL" id="BBG92604.1"/>
    </source>
</evidence>
<accession>A0A4Y1QL96</accession>
<organism evidence="2">
    <name type="scientific">Prunus dulcis</name>
    <name type="common">Almond</name>
    <name type="synonym">Amygdalus dulcis</name>
    <dbReference type="NCBI Taxonomy" id="3755"/>
    <lineage>
        <taxon>Eukaryota</taxon>
        <taxon>Viridiplantae</taxon>
        <taxon>Streptophyta</taxon>
        <taxon>Embryophyta</taxon>
        <taxon>Tracheophyta</taxon>
        <taxon>Spermatophyta</taxon>
        <taxon>Magnoliopsida</taxon>
        <taxon>eudicotyledons</taxon>
        <taxon>Gunneridae</taxon>
        <taxon>Pentapetalae</taxon>
        <taxon>rosids</taxon>
        <taxon>fabids</taxon>
        <taxon>Rosales</taxon>
        <taxon>Rosaceae</taxon>
        <taxon>Amygdaloideae</taxon>
        <taxon>Amygdaleae</taxon>
        <taxon>Prunus</taxon>
    </lineage>
</organism>
<dbReference type="AlphaFoldDB" id="A0A4Y1QL96"/>
<feature type="compositionally biased region" description="Basic residues" evidence="1">
    <location>
        <begin position="174"/>
        <end position="187"/>
    </location>
</feature>
<proteinExistence type="predicted"/>
<feature type="region of interest" description="Disordered" evidence="1">
    <location>
        <begin position="62"/>
        <end position="84"/>
    </location>
</feature>
<dbReference type="PANTHER" id="PTHR35719">
    <property type="entry name" value="OS01G0680600 PROTEIN"/>
    <property type="match status" value="1"/>
</dbReference>